<dbReference type="InterPro" id="IPR002328">
    <property type="entry name" value="ADH_Zn_CS"/>
</dbReference>
<dbReference type="SUPFAM" id="SSF50129">
    <property type="entry name" value="GroES-like"/>
    <property type="match status" value="1"/>
</dbReference>
<dbReference type="Gene3D" id="3.90.180.10">
    <property type="entry name" value="Medium-chain alcohol dehydrogenases, catalytic domain"/>
    <property type="match status" value="2"/>
</dbReference>
<dbReference type="GO" id="GO:0008270">
    <property type="term" value="F:zinc ion binding"/>
    <property type="evidence" value="ECO:0007669"/>
    <property type="project" value="InterPro"/>
</dbReference>
<evidence type="ECO:0000313" key="7">
    <source>
        <dbReference type="Proteomes" id="UP001153404"/>
    </source>
</evidence>
<comment type="cofactor">
    <cofactor evidence="4">
        <name>Zn(2+)</name>
        <dbReference type="ChEBI" id="CHEBI:29105"/>
    </cofactor>
</comment>
<evidence type="ECO:0000256" key="4">
    <source>
        <dbReference type="RuleBase" id="RU361277"/>
    </source>
</evidence>
<name>A0A9X4KQ74_9BACL</name>
<dbReference type="PANTHER" id="PTHR43401:SF2">
    <property type="entry name" value="L-THREONINE 3-DEHYDROGENASE"/>
    <property type="match status" value="1"/>
</dbReference>
<dbReference type="GO" id="GO:0016491">
    <property type="term" value="F:oxidoreductase activity"/>
    <property type="evidence" value="ECO:0007669"/>
    <property type="project" value="UniProtKB-KW"/>
</dbReference>
<comment type="similarity">
    <text evidence="4">Belongs to the zinc-containing alcohol dehydrogenase family.</text>
</comment>
<gene>
    <name evidence="6" type="ORF">OMP40_06710</name>
</gene>
<dbReference type="InterPro" id="IPR020843">
    <property type="entry name" value="ER"/>
</dbReference>
<dbReference type="Pfam" id="PF00107">
    <property type="entry name" value="ADH_zinc_N"/>
    <property type="match status" value="1"/>
</dbReference>
<dbReference type="InterPro" id="IPR013154">
    <property type="entry name" value="ADH-like_N"/>
</dbReference>
<dbReference type="Pfam" id="PF08240">
    <property type="entry name" value="ADH_N"/>
    <property type="match status" value="1"/>
</dbReference>
<evidence type="ECO:0000256" key="2">
    <source>
        <dbReference type="ARBA" id="ARBA00022833"/>
    </source>
</evidence>
<dbReference type="InterPro" id="IPR013149">
    <property type="entry name" value="ADH-like_C"/>
</dbReference>
<reference evidence="6" key="1">
    <citation type="submission" date="2022-10" db="EMBL/GenBank/DDBJ databases">
        <title>Comparative genomic analysis of Cohnella hashimotonis sp. nov., isolated from the International Space Station.</title>
        <authorList>
            <person name="Simpson A."/>
            <person name="Venkateswaran K."/>
        </authorList>
    </citation>
    <scope>NUCLEOTIDE SEQUENCE</scope>
    <source>
        <strain evidence="6">DSM 28161</strain>
    </source>
</reference>
<protein>
    <submittedName>
        <fullName evidence="6">Alcohol dehydrogenase catalytic domain-containing protein</fullName>
    </submittedName>
</protein>
<dbReference type="SMART" id="SM00829">
    <property type="entry name" value="PKS_ER"/>
    <property type="match status" value="1"/>
</dbReference>
<evidence type="ECO:0000259" key="5">
    <source>
        <dbReference type="SMART" id="SM00829"/>
    </source>
</evidence>
<dbReference type="InterPro" id="IPR036291">
    <property type="entry name" value="NAD(P)-bd_dom_sf"/>
</dbReference>
<dbReference type="Gene3D" id="3.40.50.720">
    <property type="entry name" value="NAD(P)-binding Rossmann-like Domain"/>
    <property type="match status" value="1"/>
</dbReference>
<organism evidence="6 7">
    <name type="scientific">Cohnella rhizosphaerae</name>
    <dbReference type="NCBI Taxonomy" id="1457232"/>
    <lineage>
        <taxon>Bacteria</taxon>
        <taxon>Bacillati</taxon>
        <taxon>Bacillota</taxon>
        <taxon>Bacilli</taxon>
        <taxon>Bacillales</taxon>
        <taxon>Paenibacillaceae</taxon>
        <taxon>Cohnella</taxon>
    </lineage>
</organism>
<keyword evidence="2 4" id="KW-0862">Zinc</keyword>
<evidence type="ECO:0000256" key="3">
    <source>
        <dbReference type="ARBA" id="ARBA00023002"/>
    </source>
</evidence>
<evidence type="ECO:0000256" key="1">
    <source>
        <dbReference type="ARBA" id="ARBA00022723"/>
    </source>
</evidence>
<feature type="domain" description="Enoyl reductase (ER)" evidence="5">
    <location>
        <begin position="15"/>
        <end position="316"/>
    </location>
</feature>
<comment type="caution">
    <text evidence="6">The sequence shown here is derived from an EMBL/GenBank/DDBJ whole genome shotgun (WGS) entry which is preliminary data.</text>
</comment>
<dbReference type="PROSITE" id="PS00059">
    <property type="entry name" value="ADH_ZINC"/>
    <property type="match status" value="1"/>
</dbReference>
<evidence type="ECO:0000313" key="6">
    <source>
        <dbReference type="EMBL" id="MDG0809104.1"/>
    </source>
</evidence>
<dbReference type="EMBL" id="JAPDIA010000003">
    <property type="protein sequence ID" value="MDG0809104.1"/>
    <property type="molecule type" value="Genomic_DNA"/>
</dbReference>
<dbReference type="InterPro" id="IPR011032">
    <property type="entry name" value="GroES-like_sf"/>
</dbReference>
<proteinExistence type="inferred from homology"/>
<dbReference type="SUPFAM" id="SSF51735">
    <property type="entry name" value="NAD(P)-binding Rossmann-fold domains"/>
    <property type="match status" value="1"/>
</dbReference>
<sequence>MVTQPKTMKALQITGKESYAIAEVPIPVPQDHEILVQIEIVATCPRWDMNMYGGRDMFDYSRSPQYPLAPGFPGHEAAGVVRAVGKGVTRYQVGDRVAALEHIEGNGAYAEYICYREHEALKLPDHISFKQAASFELLKCVMIGLSQFGDLRGKSVLVSGLGPAGMLAIQAAAIWGASRVVGIDLNQARIDEVNRLGLGTAMHADQVAPDTFDLGYDCVGAAASVQYLLDNVRSHVVIFGVLKGSVQFDERLWLRGTKLEAYRYRSFGERDRELLLDAVGNKGLNCSCLLTHHIPFTRYEDAVKLLQTQQAVKVYFHPGSDLGQGGEA</sequence>
<dbReference type="PANTHER" id="PTHR43401">
    <property type="entry name" value="L-THREONINE 3-DEHYDROGENASE"/>
    <property type="match status" value="1"/>
</dbReference>
<dbReference type="RefSeq" id="WP_277530197.1">
    <property type="nucleotide sequence ID" value="NZ_JAPDIA010000003.1"/>
</dbReference>
<dbReference type="InterPro" id="IPR050129">
    <property type="entry name" value="Zn_alcohol_dh"/>
</dbReference>
<keyword evidence="3" id="KW-0560">Oxidoreductase</keyword>
<keyword evidence="7" id="KW-1185">Reference proteome</keyword>
<dbReference type="Proteomes" id="UP001153404">
    <property type="component" value="Unassembled WGS sequence"/>
</dbReference>
<keyword evidence="1 4" id="KW-0479">Metal-binding</keyword>
<accession>A0A9X4KQ74</accession>
<dbReference type="AlphaFoldDB" id="A0A9X4KQ74"/>